<evidence type="ECO:0000313" key="1">
    <source>
        <dbReference type="EMBL" id="KUM48824.1"/>
    </source>
</evidence>
<keyword evidence="1" id="KW-0496">Mitochondrion</keyword>
<reference evidence="1" key="1">
    <citation type="journal article" date="2015" name="Genome Biol. Evol.">
        <title>Organellar Genomes of White Spruce (Picea glauca): Assembly and Annotation.</title>
        <authorList>
            <person name="Jackman S.D."/>
            <person name="Warren R.L."/>
            <person name="Gibb E.A."/>
            <person name="Vandervalk B.P."/>
            <person name="Mohamadi H."/>
            <person name="Chu J."/>
            <person name="Raymond A."/>
            <person name="Pleasance S."/>
            <person name="Coope R."/>
            <person name="Wildung M.R."/>
            <person name="Ritland C.E."/>
            <person name="Bousquet J."/>
            <person name="Jones S.J."/>
            <person name="Bohlmann J."/>
            <person name="Birol I."/>
        </authorList>
    </citation>
    <scope>NUCLEOTIDE SEQUENCE [LARGE SCALE GENOMIC DNA]</scope>
    <source>
        <tissue evidence="1">Flushing bud</tissue>
    </source>
</reference>
<name>A0A101M0N8_PICGL</name>
<accession>A0A101M0N8</accession>
<dbReference type="AlphaFoldDB" id="A0A101M0N8"/>
<organism evidence="1">
    <name type="scientific">Picea glauca</name>
    <name type="common">White spruce</name>
    <name type="synonym">Pinus glauca</name>
    <dbReference type="NCBI Taxonomy" id="3330"/>
    <lineage>
        <taxon>Eukaryota</taxon>
        <taxon>Viridiplantae</taxon>
        <taxon>Streptophyta</taxon>
        <taxon>Embryophyta</taxon>
        <taxon>Tracheophyta</taxon>
        <taxon>Spermatophyta</taxon>
        <taxon>Pinopsida</taxon>
        <taxon>Pinidae</taxon>
        <taxon>Conifers I</taxon>
        <taxon>Pinales</taxon>
        <taxon>Pinaceae</taxon>
        <taxon>Picea</taxon>
    </lineage>
</organism>
<dbReference type="EMBL" id="LKAM01000004">
    <property type="protein sequence ID" value="KUM48824.1"/>
    <property type="molecule type" value="Genomic_DNA"/>
</dbReference>
<comment type="caution">
    <text evidence="1">The sequence shown here is derived from an EMBL/GenBank/DDBJ whole genome shotgun (WGS) entry which is preliminary data.</text>
</comment>
<proteinExistence type="predicted"/>
<protein>
    <submittedName>
        <fullName evidence="1">Uncharacterized protein</fullName>
    </submittedName>
</protein>
<sequence>MYHLCSGSYKFISWTNKWSCTIEESGSCTIEESGFGMYSYCLSSSTRAVLLLSARDELVYELAGVEEASKH</sequence>
<gene>
    <name evidence="1" type="ORF">ABT39_MTgene4160</name>
</gene>
<geneLocation type="mitochondrion" evidence="1"/>